<evidence type="ECO:0000256" key="4">
    <source>
        <dbReference type="SAM" id="MobiDB-lite"/>
    </source>
</evidence>
<feature type="compositionally biased region" description="Pro residues" evidence="4">
    <location>
        <begin position="266"/>
        <end position="276"/>
    </location>
</feature>
<dbReference type="SMART" id="SM00862">
    <property type="entry name" value="Trans_reg_C"/>
    <property type="match status" value="1"/>
</dbReference>
<dbReference type="Gene3D" id="3.40.50.300">
    <property type="entry name" value="P-loop containing nucleotide triphosphate hydrolases"/>
    <property type="match status" value="1"/>
</dbReference>
<reference evidence="6 7" key="1">
    <citation type="submission" date="2016-10" db="EMBL/GenBank/DDBJ databases">
        <authorList>
            <person name="de Groot N.N."/>
        </authorList>
    </citation>
    <scope>NUCLEOTIDE SEQUENCE [LARGE SCALE GENOMIC DNA]</scope>
    <source>
        <strain evidence="6 7">CPCC 201354</strain>
    </source>
</reference>
<dbReference type="CDD" id="cd15831">
    <property type="entry name" value="BTAD"/>
    <property type="match status" value="1"/>
</dbReference>
<dbReference type="SUPFAM" id="SSF48452">
    <property type="entry name" value="TPR-like"/>
    <property type="match status" value="2"/>
</dbReference>
<dbReference type="PANTHER" id="PTHR47691">
    <property type="entry name" value="REGULATOR-RELATED"/>
    <property type="match status" value="1"/>
</dbReference>
<comment type="similarity">
    <text evidence="1">Belongs to the AfsR/DnrI/RedD regulatory family.</text>
</comment>
<dbReference type="InterPro" id="IPR005158">
    <property type="entry name" value="BTAD"/>
</dbReference>
<dbReference type="Proteomes" id="UP000198923">
    <property type="component" value="Unassembled WGS sequence"/>
</dbReference>
<dbReference type="InterPro" id="IPR001867">
    <property type="entry name" value="OmpR/PhoB-type_DNA-bd"/>
</dbReference>
<dbReference type="PANTHER" id="PTHR47691:SF3">
    <property type="entry name" value="HTH-TYPE TRANSCRIPTIONAL REGULATOR RV0890C-RELATED"/>
    <property type="match status" value="1"/>
</dbReference>
<dbReference type="InterPro" id="IPR011990">
    <property type="entry name" value="TPR-like_helical_dom_sf"/>
</dbReference>
<name>A0A1G8BDA4_9ACTN</name>
<protein>
    <submittedName>
        <fullName evidence="6">Predicted ATPase</fullName>
    </submittedName>
</protein>
<dbReference type="PROSITE" id="PS51755">
    <property type="entry name" value="OMPR_PHOB"/>
    <property type="match status" value="1"/>
</dbReference>
<dbReference type="SUPFAM" id="SSF46894">
    <property type="entry name" value="C-terminal effector domain of the bipartite response regulators"/>
    <property type="match status" value="1"/>
</dbReference>
<dbReference type="PRINTS" id="PR00364">
    <property type="entry name" value="DISEASERSIST"/>
</dbReference>
<organism evidence="6 7">
    <name type="scientific">Sinosporangium album</name>
    <dbReference type="NCBI Taxonomy" id="504805"/>
    <lineage>
        <taxon>Bacteria</taxon>
        <taxon>Bacillati</taxon>
        <taxon>Actinomycetota</taxon>
        <taxon>Actinomycetes</taxon>
        <taxon>Streptosporangiales</taxon>
        <taxon>Streptosporangiaceae</taxon>
        <taxon>Sinosporangium</taxon>
    </lineage>
</organism>
<keyword evidence="7" id="KW-1185">Reference proteome</keyword>
<dbReference type="Pfam" id="PF25872">
    <property type="entry name" value="HTH_77"/>
    <property type="match status" value="1"/>
</dbReference>
<proteinExistence type="inferred from homology"/>
<dbReference type="InterPro" id="IPR016032">
    <property type="entry name" value="Sig_transdc_resp-reg_C-effctor"/>
</dbReference>
<dbReference type="AlphaFoldDB" id="A0A1G8BDA4"/>
<dbReference type="Gene3D" id="1.25.40.10">
    <property type="entry name" value="Tetratricopeptide repeat domain"/>
    <property type="match status" value="2"/>
</dbReference>
<evidence type="ECO:0000313" key="6">
    <source>
        <dbReference type="EMBL" id="SDH31205.1"/>
    </source>
</evidence>
<dbReference type="SMART" id="SM01043">
    <property type="entry name" value="BTAD"/>
    <property type="match status" value="1"/>
</dbReference>
<dbReference type="STRING" id="504805.SAMN05421505_11410"/>
<evidence type="ECO:0000256" key="1">
    <source>
        <dbReference type="ARBA" id="ARBA00005820"/>
    </source>
</evidence>
<dbReference type="Gene3D" id="1.10.10.10">
    <property type="entry name" value="Winged helix-like DNA-binding domain superfamily/Winged helix DNA-binding domain"/>
    <property type="match status" value="1"/>
</dbReference>
<feature type="compositionally biased region" description="Low complexity" evidence="4">
    <location>
        <begin position="277"/>
        <end position="287"/>
    </location>
</feature>
<dbReference type="GO" id="GO:0006355">
    <property type="term" value="P:regulation of DNA-templated transcription"/>
    <property type="evidence" value="ECO:0007669"/>
    <property type="project" value="InterPro"/>
</dbReference>
<dbReference type="RefSeq" id="WP_093171337.1">
    <property type="nucleotide sequence ID" value="NZ_FNCN01000014.1"/>
</dbReference>
<dbReference type="InterPro" id="IPR058852">
    <property type="entry name" value="HTH_77"/>
</dbReference>
<dbReference type="Pfam" id="PF00486">
    <property type="entry name" value="Trans_reg_C"/>
    <property type="match status" value="1"/>
</dbReference>
<accession>A0A1G8BDA4</accession>
<dbReference type="GO" id="GO:0000160">
    <property type="term" value="P:phosphorelay signal transduction system"/>
    <property type="evidence" value="ECO:0007669"/>
    <property type="project" value="InterPro"/>
</dbReference>
<evidence type="ECO:0000256" key="2">
    <source>
        <dbReference type="ARBA" id="ARBA00023125"/>
    </source>
</evidence>
<dbReference type="Pfam" id="PF03704">
    <property type="entry name" value="BTAD"/>
    <property type="match status" value="1"/>
</dbReference>
<evidence type="ECO:0000256" key="3">
    <source>
        <dbReference type="PROSITE-ProRule" id="PRU01091"/>
    </source>
</evidence>
<sequence>MEGLGSDAETSFAVLGPLQVGHGGKPVQIGGRRLRALLSLLAGSAGKTVSSSVLVDGVWGESPPANVTNALQALVSRARAALAPGASREGGALVAGDATGYRLAVSPGQVDAHRFAALADTGRRALAGGDAHLAWTSLGEALALWRGPVFTDLADGDTASLWTARLEAARLAALEDRFEAALRLGRFAQATAGLPALVAAHPLRERLRAQLMRALYGEGRHVEALAAYEDARETFADRLGADPSPDLAAVHLAMLKGEWREERGAPPEPPPDPAPGPVSDAAPGGVAMRHAPAPPDAERTRRSTLPARLTSFVGRETDVAAVGDLLAANRLVTLLGPGGAGKTRLAVESAEPLAGHGRLPGGVRLVELAGVAAGADAREVAEAVSAAVGVRPGHFQPGLAAVEAQRPHDPLERLLGALTGRHLLIILDNCEHVIESAALVVDQVLAECPEVRVLVTSREPLNITGETLWAVSPLHVPSPGEPARSSAEAPAVRLFADRAAAVRSGFSVADHLDVVVRICRELDGMPLAIELAAARLRSMSPQDLADRLDDRFRVLTGGSRTALPRHKTLRAVVEWSWDLLDERERMLARRFGVFAGGARLAAAERVCGGEGLDPADVLDLLGRLVDKSLVTVTVEGGRSGEARYTMLETIRAYALERLSESGERERMRLAHAEHVTRFVEEIEPGLRDRRQLDVLAAMSAEHDNASAAIRWAVDAGRGDIALRLVGALGWYWWLTGHRNEAVARSREALRAGEGAPPHARLVVRAVHNLNVYEQLQLVSGTEAAALLRDIQESAVAVGRESHPFAAMATSVIALAADEHTEPDCVAALRTHSDPWVRTWARMLRGFLGIGNGRVAEGERETELALAGFEALGDRWGAASCLAALAETNYLRGRVGESADQSRAAIAMTEEFGAPEHTLHLRGRLAASLWTAGEREAAEAELARAVQIMTEAWDPLTAVILLVLRGDFARERGRYAEARRDYTEALALIGRSRQALDTMRAPACTSLAMLALQEGDLEEARLLMADALESAMLRAEGPVVSVAAVGCASLAFADGEPERAAMLLGWAARMRGFEEVVGFDHVRVTEAVRAALGTEEFSRCHERGRRVSREGAAALVR</sequence>
<feature type="DNA-binding region" description="OmpR/PhoB-type" evidence="3">
    <location>
        <begin position="2"/>
        <end position="105"/>
    </location>
</feature>
<dbReference type="OrthoDB" id="3194665at2"/>
<feature type="domain" description="OmpR/PhoB-type" evidence="5">
    <location>
        <begin position="2"/>
        <end position="105"/>
    </location>
</feature>
<dbReference type="SUPFAM" id="SSF52540">
    <property type="entry name" value="P-loop containing nucleoside triphosphate hydrolases"/>
    <property type="match status" value="1"/>
</dbReference>
<gene>
    <name evidence="6" type="ORF">SAMN05421505_11410</name>
</gene>
<evidence type="ECO:0000259" key="5">
    <source>
        <dbReference type="PROSITE" id="PS51755"/>
    </source>
</evidence>
<keyword evidence="2 3" id="KW-0238">DNA-binding</keyword>
<feature type="region of interest" description="Disordered" evidence="4">
    <location>
        <begin position="261"/>
        <end position="302"/>
    </location>
</feature>
<dbReference type="InterPro" id="IPR036388">
    <property type="entry name" value="WH-like_DNA-bd_sf"/>
</dbReference>
<evidence type="ECO:0000313" key="7">
    <source>
        <dbReference type="Proteomes" id="UP000198923"/>
    </source>
</evidence>
<dbReference type="InterPro" id="IPR027417">
    <property type="entry name" value="P-loop_NTPase"/>
</dbReference>
<dbReference type="GO" id="GO:0003677">
    <property type="term" value="F:DNA binding"/>
    <property type="evidence" value="ECO:0007669"/>
    <property type="project" value="UniProtKB-UniRule"/>
</dbReference>
<dbReference type="EMBL" id="FNCN01000014">
    <property type="protein sequence ID" value="SDH31205.1"/>
    <property type="molecule type" value="Genomic_DNA"/>
</dbReference>